<feature type="coiled-coil region" evidence="1">
    <location>
        <begin position="223"/>
        <end position="285"/>
    </location>
</feature>
<protein>
    <submittedName>
        <fullName evidence="4">Structural maintenance of chromosomes protein 4-like isoform X1</fullName>
    </submittedName>
</protein>
<feature type="compositionally biased region" description="Basic and acidic residues" evidence="2">
    <location>
        <begin position="354"/>
        <end position="372"/>
    </location>
</feature>
<evidence type="ECO:0000256" key="1">
    <source>
        <dbReference type="SAM" id="Coils"/>
    </source>
</evidence>
<feature type="region of interest" description="Disordered" evidence="2">
    <location>
        <begin position="352"/>
        <end position="372"/>
    </location>
</feature>
<gene>
    <name evidence="4" type="primary">LOC111105891</name>
</gene>
<accession>A0A8B8AY07</accession>
<reference evidence="4" key="1">
    <citation type="submission" date="2025-08" db="UniProtKB">
        <authorList>
            <consortium name="RefSeq"/>
        </authorList>
    </citation>
    <scope>IDENTIFICATION</scope>
    <source>
        <tissue evidence="4">Whole sample</tissue>
    </source>
</reference>
<evidence type="ECO:0000256" key="2">
    <source>
        <dbReference type="SAM" id="MobiDB-lite"/>
    </source>
</evidence>
<dbReference type="AlphaFoldDB" id="A0A8B8AY07"/>
<proteinExistence type="predicted"/>
<organism evidence="3 4">
    <name type="scientific">Crassostrea virginica</name>
    <name type="common">Eastern oyster</name>
    <dbReference type="NCBI Taxonomy" id="6565"/>
    <lineage>
        <taxon>Eukaryota</taxon>
        <taxon>Metazoa</taxon>
        <taxon>Spiralia</taxon>
        <taxon>Lophotrochozoa</taxon>
        <taxon>Mollusca</taxon>
        <taxon>Bivalvia</taxon>
        <taxon>Autobranchia</taxon>
        <taxon>Pteriomorphia</taxon>
        <taxon>Ostreida</taxon>
        <taxon>Ostreoidea</taxon>
        <taxon>Ostreidae</taxon>
        <taxon>Crassostrea</taxon>
    </lineage>
</organism>
<sequence length="398" mass="48115">MPLNHNNKFAAMGRRNQRKCVEDIDFLIQKMKKATKLQPLTDERKDLLLARAHRFVNQWNREKEVIRLLCQADNTYEQMVDEYVIVFEAELGKKPEREMVARFLFGSEINRINTGPDELHQQKMAVCMTELQDEVQRKKDLFAARERQSYLMKNVLEELQEKARESMQREIQKLERIKKENEEIMKRRKIMETVFVELQSEVKRKQEFIGARERQALLMKNILEEVKNEVQLKQQIVRAKERQTLLMKNVLEEVKNEVQRKQQIVRAKERQVLLMKNTIKELKNEVHRKQEFDFTRQRQTLLKKNVHQELKSLYQRKREFMEPFVPRKLFFMSIDFMKEMQKNDIKTANVVSETHNEQTTRSTTGKETKSITEETLEKKPARVRRSWRQRIARFLRCF</sequence>
<feature type="coiled-coil region" evidence="1">
    <location>
        <begin position="128"/>
        <end position="194"/>
    </location>
</feature>
<dbReference type="GeneID" id="111105891"/>
<keyword evidence="1" id="KW-0175">Coiled coil</keyword>
<keyword evidence="3" id="KW-1185">Reference proteome</keyword>
<evidence type="ECO:0000313" key="3">
    <source>
        <dbReference type="Proteomes" id="UP000694844"/>
    </source>
</evidence>
<dbReference type="KEGG" id="cvn:111105891"/>
<evidence type="ECO:0000313" key="4">
    <source>
        <dbReference type="RefSeq" id="XP_022296055.1"/>
    </source>
</evidence>
<dbReference type="Proteomes" id="UP000694844">
    <property type="component" value="Chromosome 8"/>
</dbReference>
<name>A0A8B8AY07_CRAVI</name>
<dbReference type="RefSeq" id="XP_022296055.1">
    <property type="nucleotide sequence ID" value="XM_022440347.1"/>
</dbReference>